<feature type="compositionally biased region" description="Polar residues" evidence="1">
    <location>
        <begin position="806"/>
        <end position="816"/>
    </location>
</feature>
<feature type="compositionally biased region" description="Basic and acidic residues" evidence="1">
    <location>
        <begin position="65"/>
        <end position="80"/>
    </location>
</feature>
<accession>A0AA43QM27</accession>
<evidence type="ECO:0000313" key="2">
    <source>
        <dbReference type="EMBL" id="MDI1487466.1"/>
    </source>
</evidence>
<feature type="region of interest" description="Disordered" evidence="1">
    <location>
        <begin position="365"/>
        <end position="455"/>
    </location>
</feature>
<feature type="compositionally biased region" description="Basic and acidic residues" evidence="1">
    <location>
        <begin position="152"/>
        <end position="161"/>
    </location>
</feature>
<feature type="compositionally biased region" description="Polar residues" evidence="1">
    <location>
        <begin position="55"/>
        <end position="64"/>
    </location>
</feature>
<feature type="compositionally biased region" description="Basic residues" evidence="1">
    <location>
        <begin position="177"/>
        <end position="187"/>
    </location>
</feature>
<evidence type="ECO:0000256" key="1">
    <source>
        <dbReference type="SAM" id="MobiDB-lite"/>
    </source>
</evidence>
<feature type="compositionally biased region" description="Polar residues" evidence="1">
    <location>
        <begin position="592"/>
        <end position="607"/>
    </location>
</feature>
<proteinExistence type="predicted"/>
<feature type="compositionally biased region" description="Basic and acidic residues" evidence="1">
    <location>
        <begin position="386"/>
        <end position="398"/>
    </location>
</feature>
<keyword evidence="3" id="KW-1185">Reference proteome</keyword>
<dbReference type="AlphaFoldDB" id="A0AA43QM27"/>
<feature type="region of interest" description="Disordered" evidence="1">
    <location>
        <begin position="1"/>
        <end position="82"/>
    </location>
</feature>
<feature type="compositionally biased region" description="Basic and acidic residues" evidence="1">
    <location>
        <begin position="231"/>
        <end position="242"/>
    </location>
</feature>
<feature type="compositionally biased region" description="Acidic residues" evidence="1">
    <location>
        <begin position="831"/>
        <end position="855"/>
    </location>
</feature>
<feature type="compositionally biased region" description="Polar residues" evidence="1">
    <location>
        <begin position="274"/>
        <end position="288"/>
    </location>
</feature>
<gene>
    <name evidence="2" type="ORF">OHK93_006736</name>
</gene>
<evidence type="ECO:0000313" key="3">
    <source>
        <dbReference type="Proteomes" id="UP001161017"/>
    </source>
</evidence>
<feature type="compositionally biased region" description="Polar residues" evidence="1">
    <location>
        <begin position="761"/>
        <end position="774"/>
    </location>
</feature>
<feature type="compositionally biased region" description="Basic and acidic residues" evidence="1">
    <location>
        <begin position="608"/>
        <end position="618"/>
    </location>
</feature>
<name>A0AA43QM27_9LECA</name>
<feature type="region of interest" description="Disordered" evidence="1">
    <location>
        <begin position="586"/>
        <end position="645"/>
    </location>
</feature>
<feature type="compositionally biased region" description="Polar residues" evidence="1">
    <location>
        <begin position="1"/>
        <end position="34"/>
    </location>
</feature>
<reference evidence="2" key="1">
    <citation type="journal article" date="2023" name="Genome Biol. Evol.">
        <title>First Whole Genome Sequence and Flow Cytometry Genome Size Data for the Lichen-Forming Fungus Ramalina farinacea (Ascomycota).</title>
        <authorList>
            <person name="Llewellyn T."/>
            <person name="Mian S."/>
            <person name="Hill R."/>
            <person name="Leitch I.J."/>
            <person name="Gaya E."/>
        </authorList>
    </citation>
    <scope>NUCLEOTIDE SEQUENCE</scope>
    <source>
        <strain evidence="2">LIQ254RAFAR</strain>
    </source>
</reference>
<feature type="region of interest" description="Disordered" evidence="1">
    <location>
        <begin position="95"/>
        <end position="348"/>
    </location>
</feature>
<feature type="compositionally biased region" description="Polar residues" evidence="1">
    <location>
        <begin position="326"/>
        <end position="337"/>
    </location>
</feature>
<dbReference type="EMBL" id="JAPUFD010000005">
    <property type="protein sequence ID" value="MDI1487466.1"/>
    <property type="molecule type" value="Genomic_DNA"/>
</dbReference>
<feature type="region of interest" description="Disordered" evidence="1">
    <location>
        <begin position="493"/>
        <end position="521"/>
    </location>
</feature>
<protein>
    <submittedName>
        <fullName evidence="2">Uncharacterized protein</fullName>
    </submittedName>
</protein>
<comment type="caution">
    <text evidence="2">The sequence shown here is derived from an EMBL/GenBank/DDBJ whole genome shotgun (WGS) entry which is preliminary data.</text>
</comment>
<sequence length="1145" mass="126237">MESNPFSSSPDPLGMSNENLFNASPTKTKQTSLSPRKPLGTATGNVQVQDFFVSTPPSKSQNAASRRDSKQQKNENESPWRIRLTLQADRLDGLEAQMSPLRLTEKRTTTTIPLKGGDDEEEEDDKPVKRGRGRPRKSIDSPMPRNGTPKPKPGDRRKTMLVEEMPEIGDCWAPTPPRKRRGRKKQSRQPYEEQTPKTNQKLVAVAITPKTRTPERTVKARPFSRSRSRSGRKEITPRKLAEESELESDSIAVHLPQTAGSSLRACTPEKPSVSEGTPSEQTSANKIVSSVEKETPALERSTLDIADENMWRSMLRKDSVSPASKGASSLESPSADPTESHQEFDTILESEGFSMVSVDSLQSVGSFSKRSEHEANFEEGASQEGGEGRSSELADSEKVAALSPPTSDEPNAARDSLVSVQTPEGLEVTPSIPSKPHPNTTISTRTVDEPMDGTPRMERVKRAGSALQDVPSPQQQAAYSGQTNLASPFNVRQNAGIQPELRPQARKGSTPTGVVMNDPFSGFSAATRRELRAGLRLGEELAKREQASSPVEETVQHGHLQLAGSIPVNLEKPPLNHMALKTTIAAPEDQVFRNSIGSNRQLPSPRSSEFDRDEDRMSWKAQTPNHPAESTPKAKTDTFSDNNWKIEYQHEKNAVVRQIQQANASQVIVINSDEEDEDSGSPECSSVSLGSEVKPGLRDPEPSEVLVKSETLKPHRSQLPSPWRRAGSQPESSESDLFWQPDQGQSEFAKKREQRRKQRELSQNSSLTSASPSIVEQKPLHSTHPVPKLVDHTSSTTKIPLRDPASPQTPKQTLISLTAADESTIDGVDHSEEDDSADSFQDSEEEESYPEEESEEWTRDCIQPTDELLQTQTSISLALDESAATVPLPGTPLLGPIDPALQGEVVDLAPELADQSPRDAHPPEIVKAPSSWFSTLTAPITSLFGGKTPQASHFPFPPISRSDILMSSPKESLPLLLPWTQAHSNALDPLYNASIIYHPDLFPYNPRSPCADLLGATIHVPNGWARKITETDCGVIDAFLVVMEARGYLESSPSALIRENLISCQDIAVQLVWLWVYMVTSGEVKLKDWQGVTVGRREAGDRTWTEGDTEWSRSRTKYFKKKRAQFEVHGLPSWWEKGLKGPFKF</sequence>
<dbReference type="Proteomes" id="UP001161017">
    <property type="component" value="Unassembled WGS sequence"/>
</dbReference>
<organism evidence="2 3">
    <name type="scientific">Ramalina farinacea</name>
    <dbReference type="NCBI Taxonomy" id="258253"/>
    <lineage>
        <taxon>Eukaryota</taxon>
        <taxon>Fungi</taxon>
        <taxon>Dikarya</taxon>
        <taxon>Ascomycota</taxon>
        <taxon>Pezizomycotina</taxon>
        <taxon>Lecanoromycetes</taxon>
        <taxon>OSLEUM clade</taxon>
        <taxon>Lecanoromycetidae</taxon>
        <taxon>Lecanorales</taxon>
        <taxon>Lecanorineae</taxon>
        <taxon>Ramalinaceae</taxon>
        <taxon>Ramalina</taxon>
    </lineage>
</organism>
<feature type="region of interest" description="Disordered" evidence="1">
    <location>
        <begin position="667"/>
        <end position="859"/>
    </location>
</feature>